<protein>
    <submittedName>
        <fullName evidence="5">MFS general substrate transporter</fullName>
    </submittedName>
</protein>
<sequence length="467" mass="50677">MTEKAQSGARDGVSTLLVGVAKNMLWTPKRLRWDAEASNELSWALCFLYAATTGVTVANLYYCYPILNLIADDFGVTGERAALVPTLLQCGYACGLLFIIPIGDIARRRALIIGLILITSLLFLGLTITKDFTAFIVLSFLAAITGCTPQLMFPLTVQYSPLRHRATMTSILMSGLVFGIACARILSGIVSQYVAWRTVYWIAFGLQTGTVLLLVLFMPDYPVSRADTSYLSCLWTMVQLPFLHPVLTQQSLIAFLIMGTFTCFWTTLTFQLTEVFGFSALEVGLFSLIALAPVFLNPAVARLVTARLQPAATLLLAHAVSLAGVCVGTFVGDFSIAGLIVRAFLGDLGMNTVVVANRMAIANVHPKAQNAVNSVYMVFTFCGQMSGTAAGNRFLGLVVVRGPHEKGWVGWSGGWELRVRSPAGGIVEGEDGNGGEERDEERVDDKRVEGEAERSAELTICEEKVNR</sequence>
<feature type="transmembrane region" description="Helical" evidence="3">
    <location>
        <begin position="82"/>
        <end position="103"/>
    </location>
</feature>
<dbReference type="Gene3D" id="1.20.1250.20">
    <property type="entry name" value="MFS general substrate transporter like domains"/>
    <property type="match status" value="1"/>
</dbReference>
<feature type="domain" description="Major facilitator superfamily (MFS) profile" evidence="4">
    <location>
        <begin position="38"/>
        <end position="467"/>
    </location>
</feature>
<evidence type="ECO:0000256" key="3">
    <source>
        <dbReference type="SAM" id="Phobius"/>
    </source>
</evidence>
<feature type="region of interest" description="Disordered" evidence="2">
    <location>
        <begin position="424"/>
        <end position="455"/>
    </location>
</feature>
<dbReference type="InterPro" id="IPR020846">
    <property type="entry name" value="MFS_dom"/>
</dbReference>
<feature type="transmembrane region" description="Helical" evidence="3">
    <location>
        <begin position="134"/>
        <end position="155"/>
    </location>
</feature>
<accession>A0AA38VP86</accession>
<feature type="transmembrane region" description="Helical" evidence="3">
    <location>
        <begin position="252"/>
        <end position="268"/>
    </location>
</feature>
<proteinExistence type="predicted"/>
<feature type="transmembrane region" description="Helical" evidence="3">
    <location>
        <begin position="316"/>
        <end position="341"/>
    </location>
</feature>
<gene>
    <name evidence="5" type="ORF">NKR19_g4362</name>
</gene>
<feature type="transmembrane region" description="Helical" evidence="3">
    <location>
        <begin position="275"/>
        <end position="296"/>
    </location>
</feature>
<evidence type="ECO:0000256" key="2">
    <source>
        <dbReference type="SAM" id="MobiDB-lite"/>
    </source>
</evidence>
<evidence type="ECO:0000313" key="5">
    <source>
        <dbReference type="EMBL" id="KAJ9155856.1"/>
    </source>
</evidence>
<dbReference type="GO" id="GO:0022857">
    <property type="term" value="F:transmembrane transporter activity"/>
    <property type="evidence" value="ECO:0007669"/>
    <property type="project" value="InterPro"/>
</dbReference>
<feature type="compositionally biased region" description="Basic and acidic residues" evidence="2">
    <location>
        <begin position="440"/>
        <end position="455"/>
    </location>
</feature>
<dbReference type="PANTHER" id="PTHR42910">
    <property type="entry name" value="TRANSPORTER SCO4007-RELATED"/>
    <property type="match status" value="1"/>
</dbReference>
<reference evidence="5" key="1">
    <citation type="submission" date="2022-07" db="EMBL/GenBank/DDBJ databases">
        <title>Fungi with potential for degradation of polypropylene.</title>
        <authorList>
            <person name="Gostincar C."/>
        </authorList>
    </citation>
    <scope>NUCLEOTIDE SEQUENCE</scope>
    <source>
        <strain evidence="5">EXF-13287</strain>
    </source>
</reference>
<feature type="transmembrane region" description="Helical" evidence="3">
    <location>
        <begin position="198"/>
        <end position="217"/>
    </location>
</feature>
<dbReference type="InterPro" id="IPR036259">
    <property type="entry name" value="MFS_trans_sf"/>
</dbReference>
<dbReference type="InterPro" id="IPR011701">
    <property type="entry name" value="MFS"/>
</dbReference>
<feature type="transmembrane region" description="Helical" evidence="3">
    <location>
        <begin position="41"/>
        <end position="62"/>
    </location>
</feature>
<keyword evidence="6" id="KW-1185">Reference proteome</keyword>
<keyword evidence="3" id="KW-0812">Transmembrane</keyword>
<dbReference type="AlphaFoldDB" id="A0AA38VP86"/>
<feature type="compositionally biased region" description="Acidic residues" evidence="2">
    <location>
        <begin position="428"/>
        <end position="439"/>
    </location>
</feature>
<keyword evidence="3" id="KW-1133">Transmembrane helix</keyword>
<evidence type="ECO:0000313" key="6">
    <source>
        <dbReference type="Proteomes" id="UP001174691"/>
    </source>
</evidence>
<dbReference type="PROSITE" id="PS50850">
    <property type="entry name" value="MFS"/>
    <property type="match status" value="1"/>
</dbReference>
<feature type="transmembrane region" description="Helical" evidence="3">
    <location>
        <begin position="167"/>
        <end position="186"/>
    </location>
</feature>
<keyword evidence="3" id="KW-0472">Membrane</keyword>
<feature type="transmembrane region" description="Helical" evidence="3">
    <location>
        <begin position="110"/>
        <end position="128"/>
    </location>
</feature>
<name>A0AA38VP86_9PEZI</name>
<evidence type="ECO:0000256" key="1">
    <source>
        <dbReference type="ARBA" id="ARBA00004141"/>
    </source>
</evidence>
<dbReference type="PANTHER" id="PTHR42910:SF1">
    <property type="entry name" value="MAJOR FACILITATOR SUPERFAMILY (MFS) PROFILE DOMAIN-CONTAINING PROTEIN"/>
    <property type="match status" value="1"/>
</dbReference>
<evidence type="ECO:0000259" key="4">
    <source>
        <dbReference type="PROSITE" id="PS50850"/>
    </source>
</evidence>
<comment type="caution">
    <text evidence="5">The sequence shown here is derived from an EMBL/GenBank/DDBJ whole genome shotgun (WGS) entry which is preliminary data.</text>
</comment>
<dbReference type="Pfam" id="PF07690">
    <property type="entry name" value="MFS_1"/>
    <property type="match status" value="1"/>
</dbReference>
<comment type="subcellular location">
    <subcellularLocation>
        <location evidence="1">Membrane</location>
        <topology evidence="1">Multi-pass membrane protein</topology>
    </subcellularLocation>
</comment>
<dbReference type="EMBL" id="JANBVN010000054">
    <property type="protein sequence ID" value="KAJ9155856.1"/>
    <property type="molecule type" value="Genomic_DNA"/>
</dbReference>
<dbReference type="CDD" id="cd17324">
    <property type="entry name" value="MFS_NepI_like"/>
    <property type="match status" value="1"/>
</dbReference>
<dbReference type="GO" id="GO:0016020">
    <property type="term" value="C:membrane"/>
    <property type="evidence" value="ECO:0007669"/>
    <property type="project" value="UniProtKB-SubCell"/>
</dbReference>
<dbReference type="Proteomes" id="UP001174691">
    <property type="component" value="Unassembled WGS sequence"/>
</dbReference>
<dbReference type="SUPFAM" id="SSF103473">
    <property type="entry name" value="MFS general substrate transporter"/>
    <property type="match status" value="1"/>
</dbReference>
<organism evidence="5 6">
    <name type="scientific">Coniochaeta hoffmannii</name>
    <dbReference type="NCBI Taxonomy" id="91930"/>
    <lineage>
        <taxon>Eukaryota</taxon>
        <taxon>Fungi</taxon>
        <taxon>Dikarya</taxon>
        <taxon>Ascomycota</taxon>
        <taxon>Pezizomycotina</taxon>
        <taxon>Sordariomycetes</taxon>
        <taxon>Sordariomycetidae</taxon>
        <taxon>Coniochaetales</taxon>
        <taxon>Coniochaetaceae</taxon>
        <taxon>Coniochaeta</taxon>
    </lineage>
</organism>